<reference evidence="16" key="1">
    <citation type="journal article" date="2020" name="Fungal Divers.">
        <title>Resolving the Mortierellaceae phylogeny through synthesis of multi-gene phylogenetics and phylogenomics.</title>
        <authorList>
            <person name="Vandepol N."/>
            <person name="Liber J."/>
            <person name="Desiro A."/>
            <person name="Na H."/>
            <person name="Kennedy M."/>
            <person name="Barry K."/>
            <person name="Grigoriev I.V."/>
            <person name="Miller A.N."/>
            <person name="O'Donnell K."/>
            <person name="Stajich J.E."/>
            <person name="Bonito G."/>
        </authorList>
    </citation>
    <scope>NUCLEOTIDE SEQUENCE</scope>
    <source>
        <strain evidence="16">KOD948</strain>
    </source>
</reference>
<evidence type="ECO:0000256" key="7">
    <source>
        <dbReference type="ARBA" id="ARBA00023136"/>
    </source>
</evidence>
<evidence type="ECO:0000256" key="5">
    <source>
        <dbReference type="ARBA" id="ARBA00022837"/>
    </source>
</evidence>
<dbReference type="SUPFAM" id="SSF47473">
    <property type="entry name" value="EF-hand"/>
    <property type="match status" value="1"/>
</dbReference>
<keyword evidence="6 14" id="KW-1133">Transmembrane helix</keyword>
<dbReference type="FunFam" id="1.10.238.10:FF:000047">
    <property type="entry name" value="Calcineurin subunit B type 1"/>
    <property type="match status" value="1"/>
</dbReference>
<keyword evidence="5" id="KW-0106">Calcium</keyword>
<evidence type="ECO:0000256" key="13">
    <source>
        <dbReference type="SAM" id="MobiDB-lite"/>
    </source>
</evidence>
<accession>A0A9P6QAA8</accession>
<dbReference type="PROSITE" id="PS50222">
    <property type="entry name" value="EF_HAND_2"/>
    <property type="match status" value="4"/>
</dbReference>
<dbReference type="InterPro" id="IPR002048">
    <property type="entry name" value="EF_hand_dom"/>
</dbReference>
<feature type="transmembrane region" description="Helical" evidence="14">
    <location>
        <begin position="64"/>
        <end position="89"/>
    </location>
</feature>
<comment type="similarity">
    <text evidence="8">Belongs to the calcineurin regulatory subunit family.</text>
</comment>
<feature type="domain" description="EF-hand" evidence="15">
    <location>
        <begin position="632"/>
        <end position="667"/>
    </location>
</feature>
<evidence type="ECO:0000256" key="3">
    <source>
        <dbReference type="ARBA" id="ARBA00022723"/>
    </source>
</evidence>
<evidence type="ECO:0000256" key="1">
    <source>
        <dbReference type="ARBA" id="ARBA00004141"/>
    </source>
</evidence>
<evidence type="ECO:0000256" key="9">
    <source>
        <dbReference type="ARBA" id="ARBA00023792"/>
    </source>
</evidence>
<dbReference type="InterPro" id="IPR004752">
    <property type="entry name" value="AmpG_permease/AT-1"/>
</dbReference>
<evidence type="ECO:0000313" key="16">
    <source>
        <dbReference type="EMBL" id="KAG0264136.1"/>
    </source>
</evidence>
<feature type="transmembrane region" description="Helical" evidence="14">
    <location>
        <begin position="330"/>
        <end position="349"/>
    </location>
</feature>
<protein>
    <recommendedName>
        <fullName evidence="10">Calcineurin subunit B</fullName>
    </recommendedName>
    <alternativeName>
        <fullName evidence="11">Calcineurin regulatory subunit</fullName>
    </alternativeName>
    <alternativeName>
        <fullName evidence="12">Protein phosphatase 2B regulatory subunit</fullName>
    </alternativeName>
</protein>
<dbReference type="PROSITE" id="PS00018">
    <property type="entry name" value="EF_HAND_1"/>
    <property type="match status" value="4"/>
</dbReference>
<feature type="compositionally biased region" description="Basic and acidic residues" evidence="13">
    <location>
        <begin position="32"/>
        <end position="50"/>
    </location>
</feature>
<evidence type="ECO:0000256" key="8">
    <source>
        <dbReference type="ARBA" id="ARBA00023774"/>
    </source>
</evidence>
<keyword evidence="7 14" id="KW-0472">Membrane</keyword>
<dbReference type="GO" id="GO:0016020">
    <property type="term" value="C:membrane"/>
    <property type="evidence" value="ECO:0007669"/>
    <property type="project" value="UniProtKB-SubCell"/>
</dbReference>
<dbReference type="Pfam" id="PF13499">
    <property type="entry name" value="EF-hand_7"/>
    <property type="match status" value="2"/>
</dbReference>
<dbReference type="Proteomes" id="UP000726737">
    <property type="component" value="Unassembled WGS sequence"/>
</dbReference>
<feature type="transmembrane region" description="Helical" evidence="14">
    <location>
        <begin position="298"/>
        <end position="318"/>
    </location>
</feature>
<comment type="caution">
    <text evidence="16">The sequence shown here is derived from an EMBL/GenBank/DDBJ whole genome shotgun (WGS) entry which is preliminary data.</text>
</comment>
<dbReference type="CDD" id="cd00051">
    <property type="entry name" value="EFh"/>
    <property type="match status" value="1"/>
</dbReference>
<dbReference type="InterPro" id="IPR036259">
    <property type="entry name" value="MFS_trans_sf"/>
</dbReference>
<evidence type="ECO:0000256" key="2">
    <source>
        <dbReference type="ARBA" id="ARBA00022692"/>
    </source>
</evidence>
<dbReference type="InterPro" id="IPR024371">
    <property type="entry name" value="AcetylCoA_trans_1-like"/>
</dbReference>
<organism evidence="16 17">
    <name type="scientific">Mortierella polycephala</name>
    <dbReference type="NCBI Taxonomy" id="41804"/>
    <lineage>
        <taxon>Eukaryota</taxon>
        <taxon>Fungi</taxon>
        <taxon>Fungi incertae sedis</taxon>
        <taxon>Mucoromycota</taxon>
        <taxon>Mortierellomycotina</taxon>
        <taxon>Mortierellomycetes</taxon>
        <taxon>Mortierellales</taxon>
        <taxon>Mortierellaceae</taxon>
        <taxon>Mortierella</taxon>
    </lineage>
</organism>
<evidence type="ECO:0000256" key="12">
    <source>
        <dbReference type="ARBA" id="ARBA00032848"/>
    </source>
</evidence>
<feature type="transmembrane region" description="Helical" evidence="14">
    <location>
        <begin position="161"/>
        <end position="183"/>
    </location>
</feature>
<sequence>MLARKSRGETLLQDEEREELMMTRRGSPSPSPEDRSELHTSLALDEKDTAPTETSMSSKDRWNFALLIVLYLLQGVPVGLAFGSIPFLLKAKLSYSQIGVFSLAHYPYSMKFLWSPIVDAVYSKKLGRRKSWIVPIQLLTGFMFFWLGINIDAWMDQEQVAVGTLTAVFFALVFLSATQDIAVDGWALTLLSRDKVSYASTAQTIGLNSGYFLSFTVFLAFNSPAFSNKYFRTEPQDMGLVPLGGYLKFWSMMYFAITLWLVFFKKEERSHMDESEIDIKYVYKIILRIIRLPHMKSLMIVLVTAKIGFIANGAVTALKLLEKGFSKEDLALAVLIDFPLQIIFGYYAVRWSSGPRPLKPWLWAFCAHLICCVVAMMIVASFPADGVVTPTYFYMVLATTVTTSFTSTVAFVSMGAFMTVIADPVIGGTYMTLLNTLSNFGGTWPRFFVLKAVDYLTISMCSVQDANDAAFSCASEPGKSLCTELNGECLMQRDGYYYVSSLCVTIGSLLLVIYIAPTIRYLEALHPKLWKLPKEETNSTDKMGQGVSQPLNEMVRDSNFTAEEIQRLYKRFMKLDKDGSGSIDKEEFLAIPQIATNPLASRLIAIMDEDGGGDVDFKEFIAGLSAFSNKGNKVEKLRFAFKVYDMDRDGFISNGELFLVLKMMVGSNLQDNQLQQIVDKTIMEADKDMDGRISFEEFCGAVENTDIAKQMTLESF</sequence>
<dbReference type="SUPFAM" id="SSF103473">
    <property type="entry name" value="MFS general substrate transporter"/>
    <property type="match status" value="1"/>
</dbReference>
<keyword evidence="3" id="KW-0479">Metal-binding</keyword>
<dbReference type="GO" id="GO:0005509">
    <property type="term" value="F:calcium ion binding"/>
    <property type="evidence" value="ECO:0007669"/>
    <property type="project" value="InterPro"/>
</dbReference>
<feature type="transmembrane region" description="Helical" evidence="14">
    <location>
        <begin position="204"/>
        <end position="226"/>
    </location>
</feature>
<evidence type="ECO:0000313" key="17">
    <source>
        <dbReference type="Proteomes" id="UP000726737"/>
    </source>
</evidence>
<dbReference type="PANTHER" id="PTHR12778:SF9">
    <property type="entry name" value="ACETYL-COENZYME A TRANSPORTER 1"/>
    <property type="match status" value="1"/>
</dbReference>
<dbReference type="OrthoDB" id="6415790at2759"/>
<evidence type="ECO:0000256" key="14">
    <source>
        <dbReference type="SAM" id="Phobius"/>
    </source>
</evidence>
<dbReference type="GO" id="GO:0035348">
    <property type="term" value="P:acetyl-CoA transmembrane transport"/>
    <property type="evidence" value="ECO:0007669"/>
    <property type="project" value="InterPro"/>
</dbReference>
<gene>
    <name evidence="16" type="ORF">BG011_007404</name>
</gene>
<dbReference type="InterPro" id="IPR018247">
    <property type="entry name" value="EF_Hand_1_Ca_BS"/>
</dbReference>
<evidence type="ECO:0000256" key="11">
    <source>
        <dbReference type="ARBA" id="ARBA00031295"/>
    </source>
</evidence>
<evidence type="ECO:0000256" key="10">
    <source>
        <dbReference type="ARBA" id="ARBA00023832"/>
    </source>
</evidence>
<feature type="domain" description="EF-hand" evidence="15">
    <location>
        <begin position="673"/>
        <end position="708"/>
    </location>
</feature>
<dbReference type="EMBL" id="JAAAJA010000057">
    <property type="protein sequence ID" value="KAG0264136.1"/>
    <property type="molecule type" value="Genomic_DNA"/>
</dbReference>
<feature type="domain" description="EF-hand" evidence="15">
    <location>
        <begin position="563"/>
        <end position="598"/>
    </location>
</feature>
<dbReference type="GO" id="GO:0008521">
    <property type="term" value="F:acetyl-CoA transmembrane transporter activity"/>
    <property type="evidence" value="ECO:0007669"/>
    <property type="project" value="InterPro"/>
</dbReference>
<feature type="domain" description="EF-hand" evidence="15">
    <location>
        <begin position="602"/>
        <end position="630"/>
    </location>
</feature>
<feature type="transmembrane region" description="Helical" evidence="14">
    <location>
        <begin position="132"/>
        <end position="149"/>
    </location>
</feature>
<dbReference type="Gene3D" id="1.10.238.10">
    <property type="entry name" value="EF-hand"/>
    <property type="match status" value="1"/>
</dbReference>
<evidence type="ECO:0000256" key="4">
    <source>
        <dbReference type="ARBA" id="ARBA00022737"/>
    </source>
</evidence>
<comment type="subunit">
    <text evidence="9">Composed of a catalytic subunit (A) and a regulatory subunit (B).</text>
</comment>
<keyword evidence="2 14" id="KW-0812">Transmembrane</keyword>
<dbReference type="Pfam" id="PF13000">
    <property type="entry name" value="Acatn"/>
    <property type="match status" value="3"/>
</dbReference>
<dbReference type="PANTHER" id="PTHR12778">
    <property type="entry name" value="SOLUTE CARRIER FAMILY 33 ACETYL-COA TRANSPORTER -RELATED"/>
    <property type="match status" value="1"/>
</dbReference>
<feature type="region of interest" description="Disordered" evidence="13">
    <location>
        <begin position="1"/>
        <end position="56"/>
    </location>
</feature>
<feature type="transmembrane region" description="Helical" evidence="14">
    <location>
        <begin position="246"/>
        <end position="264"/>
    </location>
</feature>
<feature type="transmembrane region" description="Helical" evidence="14">
    <location>
        <begin position="495"/>
        <end position="516"/>
    </location>
</feature>
<dbReference type="Gene3D" id="1.20.1250.20">
    <property type="entry name" value="MFS general substrate transporter like domains"/>
    <property type="match status" value="1"/>
</dbReference>
<evidence type="ECO:0000259" key="15">
    <source>
        <dbReference type="PROSITE" id="PS50222"/>
    </source>
</evidence>
<feature type="transmembrane region" description="Helical" evidence="14">
    <location>
        <begin position="392"/>
        <end position="412"/>
    </location>
</feature>
<dbReference type="SMART" id="SM00054">
    <property type="entry name" value="EFh"/>
    <property type="match status" value="4"/>
</dbReference>
<keyword evidence="17" id="KW-1185">Reference proteome</keyword>
<keyword evidence="4" id="KW-0677">Repeat</keyword>
<name>A0A9P6QAA8_9FUNG</name>
<proteinExistence type="inferred from homology"/>
<dbReference type="InterPro" id="IPR011992">
    <property type="entry name" value="EF-hand-dom_pair"/>
</dbReference>
<feature type="transmembrane region" description="Helical" evidence="14">
    <location>
        <begin position="361"/>
        <end position="380"/>
    </location>
</feature>
<dbReference type="AlphaFoldDB" id="A0A9P6QAA8"/>
<dbReference type="FunFam" id="1.20.1250.20:FF:000289">
    <property type="entry name" value="Acetyl-coenzyme A transporter 1"/>
    <property type="match status" value="1"/>
</dbReference>
<comment type="subcellular location">
    <subcellularLocation>
        <location evidence="1">Membrane</location>
        <topology evidence="1">Multi-pass membrane protein</topology>
    </subcellularLocation>
</comment>
<evidence type="ECO:0000256" key="6">
    <source>
        <dbReference type="ARBA" id="ARBA00022989"/>
    </source>
</evidence>